<feature type="region of interest" description="Disordered" evidence="1">
    <location>
        <begin position="144"/>
        <end position="169"/>
    </location>
</feature>
<feature type="region of interest" description="Disordered" evidence="1">
    <location>
        <begin position="33"/>
        <end position="57"/>
    </location>
</feature>
<name>A0AAW6TSA6_9BACT</name>
<comment type="caution">
    <text evidence="2">The sequence shown here is derived from an EMBL/GenBank/DDBJ whole genome shotgun (WGS) entry which is preliminary data.</text>
</comment>
<keyword evidence="2" id="KW-0121">Carboxypeptidase</keyword>
<protein>
    <submittedName>
        <fullName evidence="2">Carboxypeptidase regulatory-like domain-containing protein</fullName>
    </submittedName>
</protein>
<keyword evidence="2" id="KW-0378">Hydrolase</keyword>
<dbReference type="SUPFAM" id="SSF52833">
    <property type="entry name" value="Thioredoxin-like"/>
    <property type="match status" value="1"/>
</dbReference>
<dbReference type="Gene3D" id="3.40.30.10">
    <property type="entry name" value="Glutaredoxin"/>
    <property type="match status" value="1"/>
</dbReference>
<dbReference type="Pfam" id="PF13620">
    <property type="entry name" value="CarboxypepD_reg"/>
    <property type="match status" value="1"/>
</dbReference>
<keyword evidence="2" id="KW-0645">Protease</keyword>
<dbReference type="Proteomes" id="UP001431776">
    <property type="component" value="Unassembled WGS sequence"/>
</dbReference>
<proteinExistence type="predicted"/>
<dbReference type="AlphaFoldDB" id="A0AAW6TSA6"/>
<dbReference type="InterPro" id="IPR036249">
    <property type="entry name" value="Thioredoxin-like_sf"/>
</dbReference>
<dbReference type="Gene3D" id="2.60.40.1120">
    <property type="entry name" value="Carboxypeptidase-like, regulatory domain"/>
    <property type="match status" value="3"/>
</dbReference>
<keyword evidence="3" id="KW-1185">Reference proteome</keyword>
<dbReference type="EMBL" id="JASCXX010000005">
    <property type="protein sequence ID" value="MDI6448582.1"/>
    <property type="molecule type" value="Genomic_DNA"/>
</dbReference>
<reference evidence="2" key="1">
    <citation type="submission" date="2023-05" db="EMBL/GenBank/DDBJ databases">
        <title>Anaerotaeda fermentans gen. nov., sp. nov., a novel anaerobic planctomycete of the new family within the order Sedimentisphaerales isolated from Taman Peninsula, Russia.</title>
        <authorList>
            <person name="Khomyakova M.A."/>
            <person name="Merkel A.Y."/>
            <person name="Slobodkin A.I."/>
        </authorList>
    </citation>
    <scope>NUCLEOTIDE SEQUENCE</scope>
    <source>
        <strain evidence="2">M17dextr</strain>
    </source>
</reference>
<dbReference type="GO" id="GO:0004180">
    <property type="term" value="F:carboxypeptidase activity"/>
    <property type="evidence" value="ECO:0007669"/>
    <property type="project" value="UniProtKB-KW"/>
</dbReference>
<accession>A0AAW6TSA6</accession>
<dbReference type="InterPro" id="IPR008969">
    <property type="entry name" value="CarboxyPept-like_regulatory"/>
</dbReference>
<evidence type="ECO:0000256" key="1">
    <source>
        <dbReference type="SAM" id="MobiDB-lite"/>
    </source>
</evidence>
<organism evidence="2 3">
    <name type="scientific">Anaerobaca lacustris</name>
    <dbReference type="NCBI Taxonomy" id="3044600"/>
    <lineage>
        <taxon>Bacteria</taxon>
        <taxon>Pseudomonadati</taxon>
        <taxon>Planctomycetota</taxon>
        <taxon>Phycisphaerae</taxon>
        <taxon>Sedimentisphaerales</taxon>
        <taxon>Anaerobacaceae</taxon>
        <taxon>Anaerobaca</taxon>
    </lineage>
</organism>
<evidence type="ECO:0000313" key="2">
    <source>
        <dbReference type="EMBL" id="MDI6448582.1"/>
    </source>
</evidence>
<dbReference type="SUPFAM" id="SSF49464">
    <property type="entry name" value="Carboxypeptidase regulatory domain-like"/>
    <property type="match status" value="2"/>
</dbReference>
<sequence length="1082" mass="119716">MHNRITRLAAAAVLLLAILLLARHLTGRESTVAPAGRDHTVAQEPHSPDAPAFPETVREQEHERLAQEIAAAQQLFAQTDVKGLLYLLDTGLEPTRIAIAGYLAQIGDESVLPALQRLADQWQGPAHDNPFQRSVEQIRNIAPEEGRTAPDDLSTEESKPPVGTATVSDGPHIVVRVTEKATGRPIPRATIQVRMGNESGTHAADDLGVFVLDLGESIPDYVRIATPHEGYVCRGVTLRGLSRERLPTTVEFALEKGIVIGGIVQDEEGRPVEGARVESYIGEEQQFDRPCVSVRIELTTDAEGRWRAGGVPREINRLWFNVYHPQFADDGFEMPGDLKLDDLRAERAVMVLAQGIGVTGRVTDLAGKPIAGAELLVGSDYFARDWTQTDDAGHFEFRHLRPLNQSFLLTVQAPGFAPQRRELPSVKDLAPVDLVLEPARLLIGRVVDSAGRPIADAFLSTEEWNGWRTVKWQGRTDANGTFVWDYPPHDAIEIRISKSGYREFEGQVVAKDREQTFVLARPTTIQGSVTDSETGRTVDRFKLTPGARWLGGTRATWQTSEGWVKWFTDGRYSYTFSGDAGAYAVRIEADGYLPAESPFVDANETEVTIDIALTKGQGPSGYVFDANAAPVEGAEVFWHKTILIQNGQIMSRTQPGYAKTDRDGRFAFKPEDREDLFVAICEQGIGVVAHEELVDSGIITLTPWARVQGRLRVGTRPGANRRLQLVSQGQFLGSIAHCTNETSTDEQGRFVFERVHPGEFGLYNQMHEVLPGQTLELHLGGTGRTVKGELALSIPADVPIWPDLYLTTIGEPVPFEKYPKPPGYERMSPDGIEAWMERYGQTAEGRAYADWLGQMYHQPARNLRVEMDGRSAFHVDNVEPGVYALKGVIRFLPVHDRSRISEIVGRLWHEVVVPPFAGDAEMDVPLDLGTLAVLPDDLMVGDAAPAFDAPSFGLGRIRLEDYRDRVLLVAFAAWGYTNPVSPGVYDLKDFYQRFGENPRYAQVSLLFSGNPLMDKRIIDEAGLDWPHGMLNAASREETEYRITTRHPMPWTVLISSRGEILATGLHGEDLQRAVEEALKTAP</sequence>
<gene>
    <name evidence="2" type="ORF">QJ522_05965</name>
</gene>
<evidence type="ECO:0000313" key="3">
    <source>
        <dbReference type="Proteomes" id="UP001431776"/>
    </source>
</evidence>
<dbReference type="RefSeq" id="WP_349243993.1">
    <property type="nucleotide sequence ID" value="NZ_JASCXX010000005.1"/>
</dbReference>